<evidence type="ECO:0000256" key="2">
    <source>
        <dbReference type="ARBA" id="ARBA00005179"/>
    </source>
</evidence>
<feature type="non-terminal residue" evidence="9">
    <location>
        <position position="91"/>
    </location>
</feature>
<reference evidence="9 10" key="1">
    <citation type="submission" date="2020-02" db="EMBL/GenBank/DDBJ databases">
        <title>Draft genome sequence of Haematococcus lacustris strain NIES-144.</title>
        <authorList>
            <person name="Morimoto D."/>
            <person name="Nakagawa S."/>
            <person name="Yoshida T."/>
            <person name="Sawayama S."/>
        </authorList>
    </citation>
    <scope>NUCLEOTIDE SEQUENCE [LARGE SCALE GENOMIC DNA]</scope>
    <source>
        <strain evidence="9 10">NIES-144</strain>
    </source>
</reference>
<keyword evidence="7" id="KW-0472">Membrane</keyword>
<dbReference type="InterPro" id="IPR032805">
    <property type="entry name" value="Wax_synthase_dom"/>
</dbReference>
<accession>A0A699ZPC0</accession>
<evidence type="ECO:0000256" key="5">
    <source>
        <dbReference type="ARBA" id="ARBA00022692"/>
    </source>
</evidence>
<dbReference type="GO" id="GO:0016020">
    <property type="term" value="C:membrane"/>
    <property type="evidence" value="ECO:0007669"/>
    <property type="project" value="UniProtKB-SubCell"/>
</dbReference>
<dbReference type="EMBL" id="BLLF01002603">
    <property type="protein sequence ID" value="GFH24677.1"/>
    <property type="molecule type" value="Genomic_DNA"/>
</dbReference>
<feature type="domain" description="Wax synthase" evidence="8">
    <location>
        <begin position="3"/>
        <end position="82"/>
    </location>
</feature>
<sequence>MKDVLLSTSLADMWGQKWHQYFRSDHYNLAQRPTQAALDWAGSRLGTEVTASPHWRNIRRAVTVMAVFVFNGVIHEYMNWAGLGISDGMHL</sequence>
<evidence type="ECO:0000256" key="1">
    <source>
        <dbReference type="ARBA" id="ARBA00004141"/>
    </source>
</evidence>
<evidence type="ECO:0000313" key="10">
    <source>
        <dbReference type="Proteomes" id="UP000485058"/>
    </source>
</evidence>
<dbReference type="InterPro" id="IPR044851">
    <property type="entry name" value="Wax_synthase"/>
</dbReference>
<dbReference type="PANTHER" id="PTHR31595:SF57">
    <property type="entry name" value="OS04G0481900 PROTEIN"/>
    <property type="match status" value="1"/>
</dbReference>
<keyword evidence="10" id="KW-1185">Reference proteome</keyword>
<dbReference type="PANTHER" id="PTHR31595">
    <property type="entry name" value="LONG-CHAIN-ALCOHOL O-FATTY-ACYLTRANSFERASE 3-RELATED"/>
    <property type="match status" value="1"/>
</dbReference>
<evidence type="ECO:0000313" key="9">
    <source>
        <dbReference type="EMBL" id="GFH24677.1"/>
    </source>
</evidence>
<comment type="caution">
    <text evidence="9">The sequence shown here is derived from an EMBL/GenBank/DDBJ whole genome shotgun (WGS) entry which is preliminary data.</text>
</comment>
<keyword evidence="6" id="KW-1133">Transmembrane helix</keyword>
<keyword evidence="4" id="KW-0808">Transferase</keyword>
<organism evidence="9 10">
    <name type="scientific">Haematococcus lacustris</name>
    <name type="common">Green alga</name>
    <name type="synonym">Haematococcus pluvialis</name>
    <dbReference type="NCBI Taxonomy" id="44745"/>
    <lineage>
        <taxon>Eukaryota</taxon>
        <taxon>Viridiplantae</taxon>
        <taxon>Chlorophyta</taxon>
        <taxon>core chlorophytes</taxon>
        <taxon>Chlorophyceae</taxon>
        <taxon>CS clade</taxon>
        <taxon>Chlamydomonadales</taxon>
        <taxon>Haematococcaceae</taxon>
        <taxon>Haematococcus</taxon>
    </lineage>
</organism>
<proteinExistence type="inferred from homology"/>
<name>A0A699ZPC0_HAELA</name>
<dbReference type="Pfam" id="PF13813">
    <property type="entry name" value="MBOAT_2"/>
    <property type="match status" value="1"/>
</dbReference>
<gene>
    <name evidence="9" type="ORF">HaLaN_22520</name>
</gene>
<comment type="pathway">
    <text evidence="2">Secondary metabolite biosynthesis.</text>
</comment>
<evidence type="ECO:0000256" key="3">
    <source>
        <dbReference type="ARBA" id="ARBA00007282"/>
    </source>
</evidence>
<feature type="non-terminal residue" evidence="9">
    <location>
        <position position="1"/>
    </location>
</feature>
<dbReference type="Proteomes" id="UP000485058">
    <property type="component" value="Unassembled WGS sequence"/>
</dbReference>
<dbReference type="GO" id="GO:0006629">
    <property type="term" value="P:lipid metabolic process"/>
    <property type="evidence" value="ECO:0007669"/>
    <property type="project" value="InterPro"/>
</dbReference>
<comment type="subcellular location">
    <subcellularLocation>
        <location evidence="1">Membrane</location>
        <topology evidence="1">Multi-pass membrane protein</topology>
    </subcellularLocation>
</comment>
<dbReference type="GO" id="GO:0008374">
    <property type="term" value="F:O-acyltransferase activity"/>
    <property type="evidence" value="ECO:0007669"/>
    <property type="project" value="InterPro"/>
</dbReference>
<evidence type="ECO:0000256" key="6">
    <source>
        <dbReference type="ARBA" id="ARBA00022989"/>
    </source>
</evidence>
<evidence type="ECO:0000256" key="4">
    <source>
        <dbReference type="ARBA" id="ARBA00022679"/>
    </source>
</evidence>
<dbReference type="AlphaFoldDB" id="A0A699ZPC0"/>
<keyword evidence="5" id="KW-0812">Transmembrane</keyword>
<evidence type="ECO:0000259" key="8">
    <source>
        <dbReference type="Pfam" id="PF13813"/>
    </source>
</evidence>
<evidence type="ECO:0000256" key="7">
    <source>
        <dbReference type="ARBA" id="ARBA00023136"/>
    </source>
</evidence>
<protein>
    <submittedName>
        <fullName evidence="9">MBOAT_2 domain-containing protein</fullName>
    </submittedName>
</protein>
<comment type="similarity">
    <text evidence="3">Belongs to the wax synthase family.</text>
</comment>